<evidence type="ECO:0000313" key="2">
    <source>
        <dbReference type="EMBL" id="TWE11350.1"/>
    </source>
</evidence>
<dbReference type="EMBL" id="VIVQ01000001">
    <property type="protein sequence ID" value="TWE11350.1"/>
    <property type="molecule type" value="Genomic_DNA"/>
</dbReference>
<organism evidence="2 3">
    <name type="scientific">Rudaeicoccus suwonensis</name>
    <dbReference type="NCBI Taxonomy" id="657409"/>
    <lineage>
        <taxon>Bacteria</taxon>
        <taxon>Bacillati</taxon>
        <taxon>Actinomycetota</taxon>
        <taxon>Actinomycetes</taxon>
        <taxon>Micrococcales</taxon>
        <taxon>Dermacoccaceae</taxon>
        <taxon>Rudaeicoccus</taxon>
    </lineage>
</organism>
<dbReference type="InterPro" id="IPR024344">
    <property type="entry name" value="MDMPI_metal-binding"/>
</dbReference>
<comment type="caution">
    <text evidence="2">The sequence shown here is derived from an EMBL/GenBank/DDBJ whole genome shotgun (WGS) entry which is preliminary data.</text>
</comment>
<accession>A0A561E716</accession>
<protein>
    <submittedName>
        <fullName evidence="2">Uncharacterized protein (TIGR03083 family)</fullName>
    </submittedName>
</protein>
<feature type="domain" description="Mycothiol-dependent maleylpyruvate isomerase metal-binding" evidence="1">
    <location>
        <begin position="23"/>
        <end position="157"/>
    </location>
</feature>
<dbReference type="Pfam" id="PF11716">
    <property type="entry name" value="MDMPI_N"/>
    <property type="match status" value="1"/>
</dbReference>
<dbReference type="OrthoDB" id="154293at2"/>
<gene>
    <name evidence="2" type="ORF">BKA23_0112</name>
</gene>
<proteinExistence type="predicted"/>
<dbReference type="AlphaFoldDB" id="A0A561E716"/>
<evidence type="ECO:0000259" key="1">
    <source>
        <dbReference type="Pfam" id="PF11716"/>
    </source>
</evidence>
<dbReference type="InterPro" id="IPR017517">
    <property type="entry name" value="Maleyloyr_isom"/>
</dbReference>
<sequence>MPTHPLPPDGLAELVDAYANTTQAVLDLGITCHAADFERPTQCEGWTVKDHISHVVGIENALIGGVDPEVEVPDYPWLRHDMGRYMEQAVELRRARTGAEVVGELKRVLPRRLRALREPGLTVDTPVPSPGGLGETTLGDQLRIRLIDIWVHEQDLREALGRPGNLDSAGAAEFVTRILAAFPGRAARADLPAGASVIIESTGPVLAREGVRITPTADGSLRAEPLFSGTAHVDEKDDSTGELIIVPPGSITSIRLTTEALTRRGAGRVATGELRYSVEGDEDFARRVLDQLAITP</sequence>
<dbReference type="RefSeq" id="WP_145224543.1">
    <property type="nucleotide sequence ID" value="NZ_VIVQ01000001.1"/>
</dbReference>
<evidence type="ECO:0000313" key="3">
    <source>
        <dbReference type="Proteomes" id="UP000318297"/>
    </source>
</evidence>
<keyword evidence="3" id="KW-1185">Reference proteome</keyword>
<dbReference type="Proteomes" id="UP000318297">
    <property type="component" value="Unassembled WGS sequence"/>
</dbReference>
<dbReference type="GO" id="GO:0046872">
    <property type="term" value="F:metal ion binding"/>
    <property type="evidence" value="ECO:0007669"/>
    <property type="project" value="InterPro"/>
</dbReference>
<dbReference type="SUPFAM" id="SSF109854">
    <property type="entry name" value="DinB/YfiT-like putative metalloenzymes"/>
    <property type="match status" value="1"/>
</dbReference>
<reference evidence="2 3" key="1">
    <citation type="submission" date="2019-06" db="EMBL/GenBank/DDBJ databases">
        <title>Sequencing the genomes of 1000 actinobacteria strains.</title>
        <authorList>
            <person name="Klenk H.-P."/>
        </authorList>
    </citation>
    <scope>NUCLEOTIDE SEQUENCE [LARGE SCALE GENOMIC DNA]</scope>
    <source>
        <strain evidence="2 3">DSM 19560</strain>
    </source>
</reference>
<dbReference type="Gene3D" id="1.20.120.450">
    <property type="entry name" value="dinb family like domain"/>
    <property type="match status" value="1"/>
</dbReference>
<dbReference type="InterPro" id="IPR034660">
    <property type="entry name" value="DinB/YfiT-like"/>
</dbReference>
<name>A0A561E716_9MICO</name>
<dbReference type="NCBIfam" id="TIGR03083">
    <property type="entry name" value="maleylpyruvate isomerase family mycothiol-dependent enzyme"/>
    <property type="match status" value="1"/>
</dbReference>